<gene>
    <name evidence="1" type="ORF">B296_00035244</name>
</gene>
<reference evidence="1 2" key="1">
    <citation type="journal article" date="2014" name="Agronomy (Basel)">
        <title>A Draft Genome Sequence for Ensete ventricosum, the Drought-Tolerant Tree Against Hunger.</title>
        <authorList>
            <person name="Harrison J."/>
            <person name="Moore K.A."/>
            <person name="Paszkiewicz K."/>
            <person name="Jones T."/>
            <person name="Grant M."/>
            <person name="Ambacheew D."/>
            <person name="Muzemil S."/>
            <person name="Studholme D.J."/>
        </authorList>
    </citation>
    <scope>NUCLEOTIDE SEQUENCE [LARGE SCALE GENOMIC DNA]</scope>
</reference>
<comment type="caution">
    <text evidence="1">The sequence shown here is derived from an EMBL/GenBank/DDBJ whole genome shotgun (WGS) entry which is preliminary data.</text>
</comment>
<proteinExistence type="predicted"/>
<evidence type="ECO:0000313" key="2">
    <source>
        <dbReference type="Proteomes" id="UP000287651"/>
    </source>
</evidence>
<accession>A0A426ZQD8</accession>
<organism evidence="1 2">
    <name type="scientific">Ensete ventricosum</name>
    <name type="common">Abyssinian banana</name>
    <name type="synonym">Musa ensete</name>
    <dbReference type="NCBI Taxonomy" id="4639"/>
    <lineage>
        <taxon>Eukaryota</taxon>
        <taxon>Viridiplantae</taxon>
        <taxon>Streptophyta</taxon>
        <taxon>Embryophyta</taxon>
        <taxon>Tracheophyta</taxon>
        <taxon>Spermatophyta</taxon>
        <taxon>Magnoliopsida</taxon>
        <taxon>Liliopsida</taxon>
        <taxon>Zingiberales</taxon>
        <taxon>Musaceae</taxon>
        <taxon>Ensete</taxon>
    </lineage>
</organism>
<dbReference type="Proteomes" id="UP000287651">
    <property type="component" value="Unassembled WGS sequence"/>
</dbReference>
<sequence length="180" mass="20351">MDEENLLCEAEKNKDISTFNDLPIGLANPKENYADQQNGFHKAGWEVHNEITNMFLKRDASIGEVDSTRQTQNGIIEKYEKKGTYEVLSSNGSKKKFTGVHEQGSLRMKASDGGNNFKDHGSRETRFWFKSNNRTVRESATATLLPQRLVQLSFAPPSDHHWMHATRTSINGYFTPPGAM</sequence>
<dbReference type="AlphaFoldDB" id="A0A426ZQD8"/>
<name>A0A426ZQD8_ENSVE</name>
<dbReference type="EMBL" id="AMZH03005541">
    <property type="protein sequence ID" value="RRT66160.1"/>
    <property type="molecule type" value="Genomic_DNA"/>
</dbReference>
<protein>
    <submittedName>
        <fullName evidence="1">Uncharacterized protein</fullName>
    </submittedName>
</protein>
<evidence type="ECO:0000313" key="1">
    <source>
        <dbReference type="EMBL" id="RRT66160.1"/>
    </source>
</evidence>